<dbReference type="AlphaFoldDB" id="D5H4T4"/>
<feature type="signal peptide" evidence="1">
    <location>
        <begin position="1"/>
        <end position="24"/>
    </location>
</feature>
<feature type="chain" id="PRO_5003072817" description="Outer membrane protein beta-barrel domain-containing protein" evidence="1">
    <location>
        <begin position="25"/>
        <end position="166"/>
    </location>
</feature>
<proteinExistence type="predicted"/>
<accession>D5H4T4</accession>
<dbReference type="RefSeq" id="WP_013060613.1">
    <property type="nucleotide sequence ID" value="NC_014032.1"/>
</dbReference>
<sequence length="166" mass="17365">MIRTLRTFALLSIFALLLSAPAQGQSLRYGTGLQVMGSTAVASVSPGFHFRTTLPITQDLSLGGGLGLAGFVFEGQSNAVYAVDPEVSLIVTIPTPSRSATYLLGGGGYHVPFGNDPPASGPSFHLGLGRIWALQETTLFLEFTSALYVRDSSAGGLFPIRGGVIF</sequence>
<dbReference type="EMBL" id="FP565814">
    <property type="protein sequence ID" value="CBH23039.1"/>
    <property type="molecule type" value="Genomic_DNA"/>
</dbReference>
<dbReference type="KEGG" id="srm:SRM_00118"/>
<evidence type="ECO:0008006" key="4">
    <source>
        <dbReference type="Google" id="ProtNLM"/>
    </source>
</evidence>
<dbReference type="HOGENOM" id="CLU_1531483_0_0_10"/>
<protein>
    <recommendedName>
        <fullName evidence="4">Outer membrane protein beta-barrel domain-containing protein</fullName>
    </recommendedName>
</protein>
<evidence type="ECO:0000313" key="3">
    <source>
        <dbReference type="Proteomes" id="UP000000933"/>
    </source>
</evidence>
<reference evidence="3" key="2">
    <citation type="submission" date="2010-04" db="EMBL/GenBank/DDBJ databases">
        <title>Genome sequence of Salinibacter ruber M8.</title>
        <authorList>
            <consortium name="Genoscope"/>
        </authorList>
    </citation>
    <scope>NUCLEOTIDE SEQUENCE [LARGE SCALE GENOMIC DNA]</scope>
    <source>
        <strain evidence="3">M8</strain>
    </source>
</reference>
<keyword evidence="1" id="KW-0732">Signal</keyword>
<name>D5H4T4_SALRM</name>
<reference evidence="2 3" key="1">
    <citation type="journal article" date="2010" name="ISME J.">
        <title>Fine-scale evolution: genomic, phenotypic and ecological differentiation in two coexisting Salinibacter ruber strains.</title>
        <authorList>
            <person name="Pena A."/>
            <person name="Teeling H."/>
            <person name="Huerta-Cepas J."/>
            <person name="Santos F."/>
            <person name="Yarza P."/>
            <person name="Brito-Echeverria J."/>
            <person name="Lucio M."/>
            <person name="Schmitt-Kopplin P."/>
            <person name="Meseguer I."/>
            <person name="Schenowitz C."/>
            <person name="Dossat C."/>
            <person name="Barbe V."/>
            <person name="Dopazo J."/>
            <person name="Rossello-Mora R."/>
            <person name="Schuler M."/>
            <person name="Glockner F.O."/>
            <person name="Amann R."/>
            <person name="Gabaldon T."/>
            <person name="Anton J."/>
        </authorList>
    </citation>
    <scope>NUCLEOTIDE SEQUENCE [LARGE SCALE GENOMIC DNA]</scope>
    <source>
        <strain evidence="2 3">M8</strain>
    </source>
</reference>
<evidence type="ECO:0000256" key="1">
    <source>
        <dbReference type="SAM" id="SignalP"/>
    </source>
</evidence>
<evidence type="ECO:0000313" key="2">
    <source>
        <dbReference type="EMBL" id="CBH23039.1"/>
    </source>
</evidence>
<gene>
    <name evidence="2" type="ordered locus">SRM_00118</name>
</gene>
<organism evidence="2 3">
    <name type="scientific">Salinibacter ruber (strain M8)</name>
    <dbReference type="NCBI Taxonomy" id="761659"/>
    <lineage>
        <taxon>Bacteria</taxon>
        <taxon>Pseudomonadati</taxon>
        <taxon>Rhodothermota</taxon>
        <taxon>Rhodothermia</taxon>
        <taxon>Rhodothermales</taxon>
        <taxon>Salinibacteraceae</taxon>
        <taxon>Salinibacter</taxon>
    </lineage>
</organism>
<dbReference type="Proteomes" id="UP000000933">
    <property type="component" value="Chromosome"/>
</dbReference>